<protein>
    <submittedName>
        <fullName evidence="4">Family 10 glycosylhydrolase</fullName>
    </submittedName>
</protein>
<comment type="caution">
    <text evidence="4">The sequence shown here is derived from an EMBL/GenBank/DDBJ whole genome shotgun (WGS) entry which is preliminary data.</text>
</comment>
<dbReference type="InterPro" id="IPR003790">
    <property type="entry name" value="GHL10"/>
</dbReference>
<name>A0A7W3TC13_9ACTN</name>
<dbReference type="Pfam" id="PF02638">
    <property type="entry name" value="GHL10"/>
    <property type="match status" value="1"/>
</dbReference>
<dbReference type="PANTHER" id="PTHR43405:SF1">
    <property type="entry name" value="GLYCOSYL HYDROLASE DIGH"/>
    <property type="match status" value="1"/>
</dbReference>
<dbReference type="RefSeq" id="WP_182605336.1">
    <property type="nucleotide sequence ID" value="NZ_VKHT01000110.1"/>
</dbReference>
<evidence type="ECO:0000259" key="3">
    <source>
        <dbReference type="Pfam" id="PF02638"/>
    </source>
</evidence>
<dbReference type="InterPro" id="IPR017853">
    <property type="entry name" value="GH"/>
</dbReference>
<organism evidence="4 5">
    <name type="scientific">Streptomyces alkaliphilus</name>
    <dbReference type="NCBI Taxonomy" id="1472722"/>
    <lineage>
        <taxon>Bacteria</taxon>
        <taxon>Bacillati</taxon>
        <taxon>Actinomycetota</taxon>
        <taxon>Actinomycetes</taxon>
        <taxon>Kitasatosporales</taxon>
        <taxon>Streptomycetaceae</taxon>
        <taxon>Streptomyces</taxon>
    </lineage>
</organism>
<feature type="region of interest" description="Disordered" evidence="2">
    <location>
        <begin position="32"/>
        <end position="52"/>
    </location>
</feature>
<evidence type="ECO:0000256" key="2">
    <source>
        <dbReference type="SAM" id="MobiDB-lite"/>
    </source>
</evidence>
<dbReference type="Gene3D" id="3.20.20.80">
    <property type="entry name" value="Glycosidases"/>
    <property type="match status" value="1"/>
</dbReference>
<evidence type="ECO:0000313" key="4">
    <source>
        <dbReference type="EMBL" id="MBB0243705.1"/>
    </source>
</evidence>
<sequence>MPPINRRTLGVAAAGTLVGTLALHGASAASRSGEGAARAADDAPRAGGRTAAPGELRGMWIATVDRIDWPAADSDADRARADLLALLDEAVRLRLNTIFLQVRPSADALWPSPFEPWSQWLTGTQGRDPGWNPLEFAVGEAHDRGLALHAWCNPYRVALHDDPSRLASDHPVRRNPDWAIAHGGRLYYDPGLPEVRRFAADAMLHAVETHDVDGLHWDDYFYPYPVPGEEFADDVSFARHGGGSSRADWRRNNIDLLVRETAERIRASRPDALFGVSPFGVWRNRSTDPEGSATSALQTYDDLYADTRRWVREGWLDYVLPQLYWHIGHAPADYAELVRWWARTVEGTGVALWIGEAVYKVGDPQQPEPWRDPAELSRHLDFCRDHPAVGGHAYFSASRVVADPLGAMELLATEHHREPVDPPRADPSARR</sequence>
<proteinExistence type="predicted"/>
<feature type="domain" description="Glycosyl hydrolase-like 10" evidence="3">
    <location>
        <begin position="55"/>
        <end position="368"/>
    </location>
</feature>
<accession>A0A7W3TC13</accession>
<gene>
    <name evidence="4" type="ORF">FNQ90_06160</name>
</gene>
<dbReference type="InterPro" id="IPR052177">
    <property type="entry name" value="Divisome_Glycosyl_Hydrolase"/>
</dbReference>
<keyword evidence="4" id="KW-0378">Hydrolase</keyword>
<dbReference type="PANTHER" id="PTHR43405">
    <property type="entry name" value="GLYCOSYL HYDROLASE DIGH"/>
    <property type="match status" value="1"/>
</dbReference>
<keyword evidence="1" id="KW-0732">Signal</keyword>
<evidence type="ECO:0000313" key="5">
    <source>
        <dbReference type="Proteomes" id="UP000538929"/>
    </source>
</evidence>
<dbReference type="SUPFAM" id="SSF51445">
    <property type="entry name" value="(Trans)glycosidases"/>
    <property type="match status" value="1"/>
</dbReference>
<dbReference type="AlphaFoldDB" id="A0A7W3TC13"/>
<evidence type="ECO:0000256" key="1">
    <source>
        <dbReference type="ARBA" id="ARBA00022729"/>
    </source>
</evidence>
<dbReference type="Proteomes" id="UP000538929">
    <property type="component" value="Unassembled WGS sequence"/>
</dbReference>
<dbReference type="GO" id="GO:0016787">
    <property type="term" value="F:hydrolase activity"/>
    <property type="evidence" value="ECO:0007669"/>
    <property type="project" value="UniProtKB-KW"/>
</dbReference>
<keyword evidence="5" id="KW-1185">Reference proteome</keyword>
<dbReference type="EMBL" id="VKHT01000110">
    <property type="protein sequence ID" value="MBB0243705.1"/>
    <property type="molecule type" value="Genomic_DNA"/>
</dbReference>
<reference evidence="5" key="1">
    <citation type="submission" date="2019-10" db="EMBL/GenBank/DDBJ databases">
        <title>Streptomyces sp. nov., a novel actinobacterium isolated from alkaline environment.</title>
        <authorList>
            <person name="Golinska P."/>
        </authorList>
    </citation>
    <scope>NUCLEOTIDE SEQUENCE [LARGE SCALE GENOMIC DNA]</scope>
    <source>
        <strain evidence="5">DSM 42118</strain>
    </source>
</reference>